<feature type="transmembrane region" description="Helical" evidence="8">
    <location>
        <begin position="506"/>
        <end position="528"/>
    </location>
</feature>
<feature type="transmembrane region" description="Helical" evidence="8">
    <location>
        <begin position="201"/>
        <end position="219"/>
    </location>
</feature>
<evidence type="ECO:0000259" key="9">
    <source>
        <dbReference type="PROSITE" id="PS50156"/>
    </source>
</evidence>
<feature type="region of interest" description="Disordered" evidence="7">
    <location>
        <begin position="661"/>
        <end position="684"/>
    </location>
</feature>
<protein>
    <recommendedName>
        <fullName evidence="9">SSD domain-containing protein</fullName>
    </recommendedName>
</protein>
<keyword evidence="11" id="KW-1185">Reference proteome</keyword>
<dbReference type="Proteomes" id="UP000198323">
    <property type="component" value="Unassembled WGS sequence"/>
</dbReference>
<dbReference type="PANTHER" id="PTHR46022">
    <property type="entry name" value="PROTEIN PATCHED"/>
    <property type="match status" value="1"/>
</dbReference>
<dbReference type="Gene3D" id="1.20.1640.10">
    <property type="entry name" value="Multidrug efflux transporter AcrB transmembrane domain"/>
    <property type="match status" value="2"/>
</dbReference>
<keyword evidence="6" id="KW-0325">Glycoprotein</keyword>
<comment type="subcellular location">
    <subcellularLocation>
        <location evidence="1">Membrane</location>
        <topology evidence="1">Multi-pass membrane protein</topology>
    </subcellularLocation>
</comment>
<evidence type="ECO:0000256" key="8">
    <source>
        <dbReference type="SAM" id="Phobius"/>
    </source>
</evidence>
<feature type="compositionally biased region" description="Low complexity" evidence="7">
    <location>
        <begin position="670"/>
        <end position="679"/>
    </location>
</feature>
<feature type="transmembrane region" description="Helical" evidence="8">
    <location>
        <begin position="90"/>
        <end position="113"/>
    </location>
</feature>
<dbReference type="SUPFAM" id="SSF82866">
    <property type="entry name" value="Multidrug efflux transporter AcrB transmembrane domain"/>
    <property type="match status" value="2"/>
</dbReference>
<feature type="compositionally biased region" description="Polar residues" evidence="7">
    <location>
        <begin position="729"/>
        <end position="746"/>
    </location>
</feature>
<dbReference type="GO" id="GO:0005886">
    <property type="term" value="C:plasma membrane"/>
    <property type="evidence" value="ECO:0007669"/>
    <property type="project" value="TreeGrafter"/>
</dbReference>
<evidence type="ECO:0000256" key="6">
    <source>
        <dbReference type="ARBA" id="ARBA00023180"/>
    </source>
</evidence>
<feature type="transmembrane region" description="Helical" evidence="8">
    <location>
        <begin position="479"/>
        <end position="500"/>
    </location>
</feature>
<evidence type="ECO:0000256" key="1">
    <source>
        <dbReference type="ARBA" id="ARBA00004141"/>
    </source>
</evidence>
<dbReference type="GO" id="GO:0008158">
    <property type="term" value="F:hedgehog receptor activity"/>
    <property type="evidence" value="ECO:0007669"/>
    <property type="project" value="TreeGrafter"/>
</dbReference>
<evidence type="ECO:0000256" key="2">
    <source>
        <dbReference type="ARBA" id="ARBA00005585"/>
    </source>
</evidence>
<evidence type="ECO:0000313" key="10">
    <source>
        <dbReference type="EMBL" id="OXB58218.1"/>
    </source>
</evidence>
<keyword evidence="4 8" id="KW-1133">Transmembrane helix</keyword>
<sequence length="895" mass="99851">MIEHKQNLCFHLFCFSPKVLPFLALGVGVDDVFLLAHAFSETGQNKRIPFEDRTGECLKRTGASVALTSISNVTAFFMAALIPIPALRAFSLQAAVVVVFNFAMVLLIFPAILSMDLYRREDRRLDIFCCFTSPCVTRVIQIEPQAYAENDNTCYSPPPPYSSHSFAHETQITMQSTVQLRTEYDPHTQVYYTTAEPRSEISVVVIFLFLGLLGLSLYGTTRVRDGLDLTDIVPRETREYDFIAAQFKYFSFYNMYIVTQKADYPNVQHLLYELHRSFSNVTYVLLEEDRQLPKMWLHYFRDWLQGLQDAFDSDWETGKITYNNYKNGSDDAVLAYKLLVQTGNRAKPIDISQLTKQRLVDADGIINPNAFYIYLTAWVSNDPVAYAASQANIRPHRPEWVHDKADYMPETRLRIPAAEPIEYAQFPFYLNGLRETSDFVEAIEKVRAICNNYTSLGIASYPNGYPFLFWEQYIGLRHWLLLSISVVLACTFLVCALFLLNPWTAGIIVVVLALMTVELFGMMGLIGIKLSAVPVVILIASVGIGVEFTVHVALAFLTAIGDKNRRAVLALEHMFAPVLDGAVSTLLGVLMLAGSEFDFIVRYFFAVLAILTILGVLNGLVLLPVLLSFFGPYPEVSPANGRSRLPTPSPEPPPSIVRFALPPGHINNGSDSSDSEYSSQTTVSGISEELHHYEAAQSPGGPVHQVVVEATENPVFARSTVVQPETRHQSSPRLQSHPEASTQQVWRQGRQPKRGGREGLRPPPYRPRRDAFEISTEGHSGPSNKDRLSHRARSHSVRSPAFGAMGVSGSAYCQPITTVTASASVTVAVHPAVHSHSSRGGSFPSCEGYHEDDHGTFEDPHVPFNVRCERRNSKVEVIELQDVECEERTAGKSSE</sequence>
<dbReference type="STRING" id="9009.A0A226MSJ6"/>
<name>A0A226MSJ6_CALSU</name>
<keyword evidence="5 8" id="KW-0472">Membrane</keyword>
<dbReference type="FunFam" id="1.20.1640.10:FF:000007">
    <property type="entry name" value="Protein patched homolog 1"/>
    <property type="match status" value="1"/>
</dbReference>
<dbReference type="GO" id="GO:0045879">
    <property type="term" value="P:negative regulation of smoothened signaling pathway"/>
    <property type="evidence" value="ECO:0007669"/>
    <property type="project" value="TreeGrafter"/>
</dbReference>
<keyword evidence="3 8" id="KW-0812">Transmembrane</keyword>
<evidence type="ECO:0000256" key="7">
    <source>
        <dbReference type="SAM" id="MobiDB-lite"/>
    </source>
</evidence>
<feature type="region of interest" description="Disordered" evidence="7">
    <location>
        <begin position="717"/>
        <end position="797"/>
    </location>
</feature>
<comment type="similarity">
    <text evidence="2">Belongs to the patched family.</text>
</comment>
<dbReference type="GO" id="GO:0097108">
    <property type="term" value="F:hedgehog family protein binding"/>
    <property type="evidence" value="ECO:0007669"/>
    <property type="project" value="TreeGrafter"/>
</dbReference>
<feature type="domain" description="SSD" evidence="9">
    <location>
        <begin position="19"/>
        <end position="115"/>
    </location>
</feature>
<dbReference type="InterPro" id="IPR053958">
    <property type="entry name" value="HMGCR/SNAP/NPC1-like_SSD"/>
</dbReference>
<evidence type="ECO:0000313" key="11">
    <source>
        <dbReference type="Proteomes" id="UP000198323"/>
    </source>
</evidence>
<evidence type="ECO:0000256" key="3">
    <source>
        <dbReference type="ARBA" id="ARBA00022692"/>
    </source>
</evidence>
<feature type="transmembrane region" description="Helical" evidence="8">
    <location>
        <begin position="573"/>
        <end position="593"/>
    </location>
</feature>
<dbReference type="GO" id="GO:0005119">
    <property type="term" value="F:smoothened binding"/>
    <property type="evidence" value="ECO:0007669"/>
    <property type="project" value="TreeGrafter"/>
</dbReference>
<dbReference type="OrthoDB" id="5873834at2759"/>
<evidence type="ECO:0000256" key="4">
    <source>
        <dbReference type="ARBA" id="ARBA00022989"/>
    </source>
</evidence>
<evidence type="ECO:0000256" key="5">
    <source>
        <dbReference type="ARBA" id="ARBA00023136"/>
    </source>
</evidence>
<dbReference type="InterPro" id="IPR000731">
    <property type="entry name" value="SSD"/>
</dbReference>
<feature type="transmembrane region" description="Helical" evidence="8">
    <location>
        <begin position="605"/>
        <end position="630"/>
    </location>
</feature>
<dbReference type="AlphaFoldDB" id="A0A226MSJ6"/>
<gene>
    <name evidence="10" type="ORF">ASZ78_006411</name>
</gene>
<proteinExistence type="inferred from homology"/>
<dbReference type="PANTHER" id="PTHR46022:SF5">
    <property type="entry name" value="PROTEIN PATCHED HOMOLOG 1"/>
    <property type="match status" value="1"/>
</dbReference>
<comment type="caution">
    <text evidence="10">The sequence shown here is derived from an EMBL/GenBank/DDBJ whole genome shotgun (WGS) entry which is preliminary data.</text>
</comment>
<feature type="transmembrane region" description="Helical" evidence="8">
    <location>
        <begin position="535"/>
        <end position="561"/>
    </location>
</feature>
<reference evidence="10 11" key="1">
    <citation type="submission" date="2016-07" db="EMBL/GenBank/DDBJ databases">
        <title>Disparate Historic Effective Population Sizes Predicted by Modern Levels of Genome Diversity for the Scaled Quail (Callipepla squamata) and the Northern Bobwhite (Colinus virginianus): Inferences from First and Second Generation Draft Genome Assemblies for Sympatric New World Quail.</title>
        <authorList>
            <person name="Oldeschulte D.L."/>
            <person name="Halley Y.A."/>
            <person name="Bhattarai E.K."/>
            <person name="Brashear W.A."/>
            <person name="Hill J."/>
            <person name="Metz R.P."/>
            <person name="Johnson C.D."/>
            <person name="Rollins D."/>
            <person name="Peterson M.J."/>
            <person name="Bickhart D.M."/>
            <person name="Decker J.E."/>
            <person name="Seabury C.M."/>
        </authorList>
    </citation>
    <scope>NUCLEOTIDE SEQUENCE [LARGE SCALE GENOMIC DNA]</scope>
    <source>
        <strain evidence="10 11">Texas</strain>
        <tissue evidence="10">Leg muscle</tissue>
    </source>
</reference>
<organism evidence="10 11">
    <name type="scientific">Callipepla squamata</name>
    <name type="common">Scaled quail</name>
    <dbReference type="NCBI Taxonomy" id="9009"/>
    <lineage>
        <taxon>Eukaryota</taxon>
        <taxon>Metazoa</taxon>
        <taxon>Chordata</taxon>
        <taxon>Craniata</taxon>
        <taxon>Vertebrata</taxon>
        <taxon>Euteleostomi</taxon>
        <taxon>Archelosauria</taxon>
        <taxon>Archosauria</taxon>
        <taxon>Dinosauria</taxon>
        <taxon>Saurischia</taxon>
        <taxon>Theropoda</taxon>
        <taxon>Coelurosauria</taxon>
        <taxon>Aves</taxon>
        <taxon>Neognathae</taxon>
        <taxon>Galloanserae</taxon>
        <taxon>Galliformes</taxon>
        <taxon>Odontophoridae</taxon>
        <taxon>Callipepla</taxon>
    </lineage>
</organism>
<accession>A0A226MSJ6</accession>
<feature type="transmembrane region" description="Helical" evidence="8">
    <location>
        <begin position="61"/>
        <end position="84"/>
    </location>
</feature>
<dbReference type="Pfam" id="PF12349">
    <property type="entry name" value="Sterol-sensing"/>
    <property type="match status" value="1"/>
</dbReference>
<dbReference type="EMBL" id="MCFN01000487">
    <property type="protein sequence ID" value="OXB58218.1"/>
    <property type="molecule type" value="Genomic_DNA"/>
</dbReference>
<dbReference type="PROSITE" id="PS50156">
    <property type="entry name" value="SSD"/>
    <property type="match status" value="1"/>
</dbReference>